<comment type="caution">
    <text evidence="1">The sequence shown here is derived from an EMBL/GenBank/DDBJ whole genome shotgun (WGS) entry which is preliminary data.</text>
</comment>
<protein>
    <submittedName>
        <fullName evidence="1">Uncharacterized protein</fullName>
    </submittedName>
</protein>
<sequence length="108" mass="12129">MFNSDTELFFPIRVIPSLTGLRGKEWEELVQHLSSADATEAEQIAFTDLVVHLAGCAGCDADSFRAMRGCTQCARLVIRRFKGTDQELLDQYQQCQAEVNDFLQKRAG</sequence>
<gene>
    <name evidence="1" type="ORF">SDC9_115488</name>
</gene>
<reference evidence="1" key="1">
    <citation type="submission" date="2019-08" db="EMBL/GenBank/DDBJ databases">
        <authorList>
            <person name="Kucharzyk K."/>
            <person name="Murdoch R.W."/>
            <person name="Higgins S."/>
            <person name="Loffler F."/>
        </authorList>
    </citation>
    <scope>NUCLEOTIDE SEQUENCE</scope>
</reference>
<name>A0A645BTA3_9ZZZZ</name>
<organism evidence="1">
    <name type="scientific">bioreactor metagenome</name>
    <dbReference type="NCBI Taxonomy" id="1076179"/>
    <lineage>
        <taxon>unclassified sequences</taxon>
        <taxon>metagenomes</taxon>
        <taxon>ecological metagenomes</taxon>
    </lineage>
</organism>
<accession>A0A645BTA3</accession>
<proteinExistence type="predicted"/>
<dbReference type="AlphaFoldDB" id="A0A645BTA3"/>
<evidence type="ECO:0000313" key="1">
    <source>
        <dbReference type="EMBL" id="MPM68555.1"/>
    </source>
</evidence>
<dbReference type="EMBL" id="VSSQ01022321">
    <property type="protein sequence ID" value="MPM68555.1"/>
    <property type="molecule type" value="Genomic_DNA"/>
</dbReference>